<sequence>MPRKSRRLGARWTIPGKLALKARWVANRPAMLARSKAGTEASQQTYADRLAVLRDLLASWPTDLTMKDIRERIEADPWRNDRKPDSIIRRMREHRLIVFDLVSGRWHNLCRIAPPSNPLNL</sequence>
<protein>
    <submittedName>
        <fullName evidence="1">Uncharacterized protein</fullName>
    </submittedName>
</protein>
<proteinExistence type="predicted"/>
<organism evidence="1">
    <name type="scientific">uncultured Caudovirales phage</name>
    <dbReference type="NCBI Taxonomy" id="2100421"/>
    <lineage>
        <taxon>Viruses</taxon>
        <taxon>Duplodnaviria</taxon>
        <taxon>Heunggongvirae</taxon>
        <taxon>Uroviricota</taxon>
        <taxon>Caudoviricetes</taxon>
        <taxon>Peduoviridae</taxon>
        <taxon>Maltschvirus</taxon>
        <taxon>Maltschvirus maltsch</taxon>
    </lineage>
</organism>
<accession>A0A6J5RCF3</accession>
<name>A0A6J5RCF3_9CAUD</name>
<reference evidence="1" key="1">
    <citation type="submission" date="2020-05" db="EMBL/GenBank/DDBJ databases">
        <authorList>
            <person name="Chiriac C."/>
            <person name="Salcher M."/>
            <person name="Ghai R."/>
            <person name="Kavagutti S V."/>
        </authorList>
    </citation>
    <scope>NUCLEOTIDE SEQUENCE</scope>
</reference>
<gene>
    <name evidence="1" type="ORF">UFOVP1233_12</name>
</gene>
<dbReference type="EMBL" id="LR797187">
    <property type="protein sequence ID" value="CAB4192146.1"/>
    <property type="molecule type" value="Genomic_DNA"/>
</dbReference>
<evidence type="ECO:0000313" key="1">
    <source>
        <dbReference type="EMBL" id="CAB4192146.1"/>
    </source>
</evidence>